<sequence length="223" mass="24167">MAKFSDIKGFTFDLDGVITDTAKFHEQAWKQTAEEVKTPWSDQLAADLKGISRMDSLEMILKAGNHEKSYSHEEKVALADQKNKKYQQLIKQLTPADILPGMEKLLNDLKSAGYQMSLASASKNAPGILKQLGISDYFKGIVDPATLHAGKPDPEIFVRAGEILGFRAEEMIGLEDAPAGIKSIKGAGQTALGIGPATKTAVPDLYFDNTAEVSLAAIKERMA</sequence>
<dbReference type="InterPro" id="IPR023198">
    <property type="entry name" value="PGP-like_dom2"/>
</dbReference>
<feature type="site" description="Important for catalytic activity and assists the phosphoryl transfer reaction to Asp8 by balancing charge and orienting the reacting groups" evidence="5">
    <location>
        <position position="151"/>
    </location>
</feature>
<dbReference type="NCBIfam" id="TIGR02009">
    <property type="entry name" value="PGMB-YQAB-SF"/>
    <property type="match status" value="1"/>
</dbReference>
<dbReference type="EMBL" id="WERV01000003">
    <property type="protein sequence ID" value="MDV7715127.1"/>
    <property type="molecule type" value="Genomic_DNA"/>
</dbReference>
<dbReference type="OMA" id="LNSEPMH"/>
<name>A0A6N4A8T7_OENOE</name>
<dbReference type="InterPro" id="IPR010972">
    <property type="entry name" value="Beta-PGM"/>
</dbReference>
<dbReference type="InterPro" id="IPR010976">
    <property type="entry name" value="B-phosphoglucomutase_hydrolase"/>
</dbReference>
<feature type="binding site" evidence="4">
    <location>
        <position position="15"/>
    </location>
    <ligand>
        <name>Mg(2+)</name>
        <dbReference type="ChEBI" id="CHEBI:18420"/>
    </ligand>
</feature>
<evidence type="ECO:0000256" key="5">
    <source>
        <dbReference type="PIRSR" id="PIRSR610972-4"/>
    </source>
</evidence>
<keyword evidence="4" id="KW-0479">Metal-binding</keyword>
<keyword evidence="6" id="KW-0413">Isomerase</keyword>
<dbReference type="Gene3D" id="1.10.150.240">
    <property type="entry name" value="Putative phosphatase, domain 2"/>
    <property type="match status" value="1"/>
</dbReference>
<dbReference type="InterPro" id="IPR023214">
    <property type="entry name" value="HAD_sf"/>
</dbReference>
<comment type="similarity">
    <text evidence="1">Belongs to the HAD-like hydrolase superfamily. CbbY/CbbZ/Gph/YieH family.</text>
</comment>
<dbReference type="PANTHER" id="PTHR43481">
    <property type="entry name" value="FRUCTOSE-1-PHOSPHATE PHOSPHATASE"/>
    <property type="match status" value="1"/>
</dbReference>
<dbReference type="GO" id="GO:0008801">
    <property type="term" value="F:beta-phosphoglucomutase activity"/>
    <property type="evidence" value="ECO:0007669"/>
    <property type="project" value="UniProtKB-EC"/>
</dbReference>
<dbReference type="GO" id="GO:0000287">
    <property type="term" value="F:magnesium ion binding"/>
    <property type="evidence" value="ECO:0007669"/>
    <property type="project" value="InterPro"/>
</dbReference>
<dbReference type="EC" id="5.4.2.6" evidence="6"/>
<reference evidence="7 9" key="1">
    <citation type="journal article" date="2016" name="BMC Genomics">
        <title>Consensus pan-genome assembly of the specialised wine bacterium Oenococcus oeni.</title>
        <authorList>
            <person name="Sternes P.R."/>
            <person name="Borneman A.R."/>
        </authorList>
    </citation>
    <scope>NUCLEOTIDE SEQUENCE [LARGE SCALE GENOMIC DNA]</scope>
    <source>
        <strain evidence="7 9">AWRIB661</strain>
    </source>
</reference>
<dbReference type="InterPro" id="IPR006439">
    <property type="entry name" value="HAD-SF_hydro_IA"/>
</dbReference>
<evidence type="ECO:0000256" key="4">
    <source>
        <dbReference type="PIRSR" id="PIRSR610972-3"/>
    </source>
</evidence>
<dbReference type="NCBIfam" id="TIGR01990">
    <property type="entry name" value="bPGM"/>
    <property type="match status" value="1"/>
</dbReference>
<dbReference type="NCBIfam" id="TIGR01509">
    <property type="entry name" value="HAD-SF-IA-v3"/>
    <property type="match status" value="1"/>
</dbReference>
<dbReference type="SFLD" id="SFLDG01135">
    <property type="entry name" value="C1.5.6:_HAD__Beta-PGM__Phospha"/>
    <property type="match status" value="1"/>
</dbReference>
<organism evidence="7 9">
    <name type="scientific">Oenococcus oeni</name>
    <name type="common">Leuconostoc oenos</name>
    <dbReference type="NCBI Taxonomy" id="1247"/>
    <lineage>
        <taxon>Bacteria</taxon>
        <taxon>Bacillati</taxon>
        <taxon>Bacillota</taxon>
        <taxon>Bacilli</taxon>
        <taxon>Lactobacillales</taxon>
        <taxon>Lactobacillaceae</taxon>
        <taxon>Oenococcus</taxon>
    </lineage>
</organism>
<feature type="binding site" evidence="4">
    <location>
        <position position="176"/>
    </location>
    <ligand>
        <name>Mg(2+)</name>
        <dbReference type="ChEBI" id="CHEBI:18420"/>
    </ligand>
</feature>
<dbReference type="EMBL" id="MLOK01000019">
    <property type="protein sequence ID" value="OIM21925.1"/>
    <property type="molecule type" value="Genomic_DNA"/>
</dbReference>
<dbReference type="SFLD" id="SFLDS00003">
    <property type="entry name" value="Haloacid_Dehalogenase"/>
    <property type="match status" value="1"/>
</dbReference>
<accession>A0A6N4A8T7</accession>
<evidence type="ECO:0000313" key="8">
    <source>
        <dbReference type="EMBL" id="VDB97304.1"/>
    </source>
</evidence>
<feature type="site" description="Important for catalytic activity and assists the phosphoryl transfer reaction to Asp8 by balancing charge and orienting the reacting groups" evidence="5">
    <location>
        <position position="120"/>
    </location>
</feature>
<feature type="binding site" evidence="4">
    <location>
        <position position="13"/>
    </location>
    <ligand>
        <name>Mg(2+)</name>
        <dbReference type="ChEBI" id="CHEBI:18420"/>
    </ligand>
</feature>
<evidence type="ECO:0000313" key="9">
    <source>
        <dbReference type="Proteomes" id="UP000181728"/>
    </source>
</evidence>
<gene>
    <name evidence="6" type="primary">pgmB</name>
    <name evidence="8" type="synonym">yvdM</name>
    <name evidence="7" type="ORF">ATX59_01600</name>
    <name evidence="6" type="ORF">GA838_05025</name>
    <name evidence="8" type="ORF">OENI_0308</name>
</gene>
<evidence type="ECO:0000313" key="7">
    <source>
        <dbReference type="EMBL" id="OIM21925.1"/>
    </source>
</evidence>
<evidence type="ECO:0000313" key="10">
    <source>
        <dbReference type="Proteomes" id="UP000294726"/>
    </source>
</evidence>
<proteinExistence type="inferred from homology"/>
<comment type="cofactor">
    <cofactor evidence="4">
        <name>Mg(2+)</name>
        <dbReference type="ChEBI" id="CHEBI:18420"/>
    </cofactor>
    <text evidence="4">Binds 2 magnesium ions per subunit.</text>
</comment>
<feature type="binding site" evidence="3">
    <location>
        <begin position="120"/>
        <end position="124"/>
    </location>
    <ligand>
        <name>substrate</name>
    </ligand>
</feature>
<feature type="binding site" evidence="3">
    <location>
        <position position="29"/>
    </location>
    <ligand>
        <name>substrate</name>
    </ligand>
</feature>
<dbReference type="RefSeq" id="WP_011677417.1">
    <property type="nucleotide sequence ID" value="NZ_JBHNXB010000017.1"/>
</dbReference>
<evidence type="ECO:0000256" key="1">
    <source>
        <dbReference type="ARBA" id="ARBA00006171"/>
    </source>
</evidence>
<reference evidence="6" key="3">
    <citation type="submission" date="2019-10" db="EMBL/GenBank/DDBJ databases">
        <title>Malate fermentation in French cider.</title>
        <authorList>
            <person name="Cousin F.J."/>
            <person name="Medina Fernandez S."/>
            <person name="Misery B."/>
            <person name="Laplace J.-M."/>
            <person name="Cretenet M."/>
        </authorList>
    </citation>
    <scope>NUCLEOTIDE SEQUENCE</scope>
    <source>
        <strain evidence="6">UCMA15129</strain>
    </source>
</reference>
<dbReference type="SFLD" id="SFLDF00046">
    <property type="entry name" value="beta-phosphoglucomutase"/>
    <property type="match status" value="1"/>
</dbReference>
<feature type="binding site" evidence="4">
    <location>
        <position position="175"/>
    </location>
    <ligand>
        <name>Mg(2+)</name>
        <dbReference type="ChEBI" id="CHEBI:18420"/>
    </ligand>
</feature>
<feature type="binding site" evidence="3">
    <location>
        <begin position="48"/>
        <end position="53"/>
    </location>
    <ligand>
        <name>substrate</name>
    </ligand>
</feature>
<feature type="binding site" evidence="3">
    <location>
        <begin position="13"/>
        <end position="15"/>
    </location>
    <ligand>
        <name>substrate</name>
    </ligand>
</feature>
<dbReference type="Proteomes" id="UP000294726">
    <property type="component" value="Chromosome"/>
</dbReference>
<dbReference type="InterPro" id="IPR051806">
    <property type="entry name" value="HAD-like_SPP"/>
</dbReference>
<evidence type="ECO:0000256" key="3">
    <source>
        <dbReference type="PIRSR" id="PIRSR610972-2"/>
    </source>
</evidence>
<protein>
    <submittedName>
        <fullName evidence="7">Beta-phosphoglucomutase</fullName>
        <ecNumber evidence="6">5.4.2.6</ecNumber>
    </submittedName>
</protein>
<dbReference type="Proteomes" id="UP001281024">
    <property type="component" value="Unassembled WGS sequence"/>
</dbReference>
<dbReference type="SFLD" id="SFLDG01129">
    <property type="entry name" value="C1.5:_HAD__Beta-PGM__Phosphata"/>
    <property type="match status" value="1"/>
</dbReference>
<keyword evidence="4" id="KW-0460">Magnesium</keyword>
<dbReference type="PANTHER" id="PTHR43481:SF4">
    <property type="entry name" value="GLYCEROL-1-PHOSPHATE PHOSPHOHYDROLASE 1-RELATED"/>
    <property type="match status" value="1"/>
</dbReference>
<dbReference type="SUPFAM" id="SSF56784">
    <property type="entry name" value="HAD-like"/>
    <property type="match status" value="1"/>
</dbReference>
<feature type="active site" description="Nucleophile" evidence="2">
    <location>
        <position position="13"/>
    </location>
</feature>
<feature type="binding site" evidence="3">
    <location>
        <position position="56"/>
    </location>
    <ligand>
        <name>substrate</name>
    </ligand>
</feature>
<dbReference type="GO" id="GO:0050308">
    <property type="term" value="F:sugar-phosphatase activity"/>
    <property type="evidence" value="ECO:0007669"/>
    <property type="project" value="TreeGrafter"/>
</dbReference>
<dbReference type="AlphaFoldDB" id="A0A6N4A8T7"/>
<dbReference type="CDD" id="cd02598">
    <property type="entry name" value="HAD_BPGM"/>
    <property type="match status" value="1"/>
</dbReference>
<dbReference type="Proteomes" id="UP000181728">
    <property type="component" value="Unassembled WGS sequence"/>
</dbReference>
<dbReference type="EMBL" id="LR031358">
    <property type="protein sequence ID" value="VDB97304.1"/>
    <property type="molecule type" value="Genomic_DNA"/>
</dbReference>
<feature type="binding site" evidence="3">
    <location>
        <position position="151"/>
    </location>
    <ligand>
        <name>substrate</name>
    </ligand>
</feature>
<dbReference type="Gene3D" id="3.40.50.1000">
    <property type="entry name" value="HAD superfamily/HAD-like"/>
    <property type="match status" value="1"/>
</dbReference>
<dbReference type="GO" id="GO:0005975">
    <property type="term" value="P:carbohydrate metabolic process"/>
    <property type="evidence" value="ECO:0007669"/>
    <property type="project" value="InterPro"/>
</dbReference>
<feature type="binding site" evidence="3">
    <location>
        <position position="82"/>
    </location>
    <ligand>
        <name>substrate</name>
    </ligand>
</feature>
<feature type="active site" description="Proton donor/acceptor" evidence="2">
    <location>
        <position position="15"/>
    </location>
</feature>
<dbReference type="Pfam" id="PF00702">
    <property type="entry name" value="Hydrolase"/>
    <property type="match status" value="1"/>
</dbReference>
<dbReference type="InterPro" id="IPR036412">
    <property type="entry name" value="HAD-like_sf"/>
</dbReference>
<evidence type="ECO:0000313" key="6">
    <source>
        <dbReference type="EMBL" id="MDV7715127.1"/>
    </source>
</evidence>
<reference evidence="8 10" key="2">
    <citation type="submission" date="2018-08" db="EMBL/GenBank/DDBJ databases">
        <authorList>
            <person name="Lorentzen P. G. S. M."/>
        </authorList>
    </citation>
    <scope>NUCLEOTIDE SEQUENCE [LARGE SCALE GENOMIC DNA]</scope>
    <source>
        <strain evidence="8 10">CRBO_1381</strain>
    </source>
</reference>
<evidence type="ECO:0000256" key="2">
    <source>
        <dbReference type="PIRSR" id="PIRSR610972-1"/>
    </source>
</evidence>